<dbReference type="Gene3D" id="3.40.50.300">
    <property type="entry name" value="P-loop containing nucleotide triphosphate hydrolases"/>
    <property type="match status" value="1"/>
</dbReference>
<gene>
    <name evidence="7" type="primary">Acey_s0018.g3492</name>
    <name evidence="7" type="synonym">Acey-B0207.6</name>
    <name evidence="7" type="ORF">Y032_0018g3492</name>
</gene>
<comment type="subunit">
    <text evidence="5">Binds to RNA polymerase II (RNAPII).</text>
</comment>
<keyword evidence="2 5" id="KW-0547">Nucleotide-binding</keyword>
<dbReference type="AlphaFoldDB" id="A0A016V3X5"/>
<dbReference type="PANTHER" id="PTHR21231">
    <property type="entry name" value="XPA-BINDING PROTEIN 1-RELATED"/>
    <property type="match status" value="1"/>
</dbReference>
<dbReference type="GO" id="GO:0005737">
    <property type="term" value="C:cytoplasm"/>
    <property type="evidence" value="ECO:0007669"/>
    <property type="project" value="TreeGrafter"/>
</dbReference>
<dbReference type="SUPFAM" id="SSF52540">
    <property type="entry name" value="P-loop containing nucleoside triphosphate hydrolases"/>
    <property type="match status" value="1"/>
</dbReference>
<keyword evidence="6" id="KW-0732">Signal</keyword>
<dbReference type="EMBL" id="JARK01001354">
    <property type="protein sequence ID" value="EYC21707.1"/>
    <property type="molecule type" value="Genomic_DNA"/>
</dbReference>
<dbReference type="Pfam" id="PF03029">
    <property type="entry name" value="ATP_bind_1"/>
    <property type="match status" value="1"/>
</dbReference>
<evidence type="ECO:0000256" key="6">
    <source>
        <dbReference type="SAM" id="SignalP"/>
    </source>
</evidence>
<proteinExistence type="inferred from homology"/>
<sequence length="98" mass="11229">MFELCLILLLIHSPHSMFPEEIYCISDFVHSHATVSLGLGPNGALKYCIDTLCRNRTWLLQKILDNKGKYLIIDCPGQLELYKSEGELWKVISLRYGT</sequence>
<dbReference type="OrthoDB" id="5839at2759"/>
<evidence type="ECO:0000313" key="7">
    <source>
        <dbReference type="EMBL" id="EYC21707.1"/>
    </source>
</evidence>
<feature type="chain" id="PRO_5001488900" description="GPN-loop GTPase 2" evidence="6">
    <location>
        <begin position="20"/>
        <end position="98"/>
    </location>
</feature>
<evidence type="ECO:0000256" key="5">
    <source>
        <dbReference type="RuleBase" id="RU365059"/>
    </source>
</evidence>
<name>A0A016V3X5_9BILA</name>
<feature type="signal peptide" evidence="6">
    <location>
        <begin position="1"/>
        <end position="19"/>
    </location>
</feature>
<dbReference type="Proteomes" id="UP000024635">
    <property type="component" value="Unassembled WGS sequence"/>
</dbReference>
<comment type="similarity">
    <text evidence="1 5">Belongs to the GPN-loop GTPase family.</text>
</comment>
<evidence type="ECO:0000313" key="8">
    <source>
        <dbReference type="Proteomes" id="UP000024635"/>
    </source>
</evidence>
<reference evidence="8" key="1">
    <citation type="journal article" date="2015" name="Nat. Genet.">
        <title>The genome and transcriptome of the zoonotic hookworm Ancylostoma ceylanicum identify infection-specific gene families.</title>
        <authorList>
            <person name="Schwarz E.M."/>
            <person name="Hu Y."/>
            <person name="Antoshechkin I."/>
            <person name="Miller M.M."/>
            <person name="Sternberg P.W."/>
            <person name="Aroian R.V."/>
        </authorList>
    </citation>
    <scope>NUCLEOTIDE SEQUENCE</scope>
    <source>
        <strain evidence="8">HY135</strain>
    </source>
</reference>
<comment type="caution">
    <text evidence="7">The sequence shown here is derived from an EMBL/GenBank/DDBJ whole genome shotgun (WGS) entry which is preliminary data.</text>
</comment>
<accession>A0A016V3X5</accession>
<keyword evidence="8" id="KW-1185">Reference proteome</keyword>
<evidence type="ECO:0000256" key="1">
    <source>
        <dbReference type="ARBA" id="ARBA00005290"/>
    </source>
</evidence>
<keyword evidence="3 5" id="KW-0378">Hydrolase</keyword>
<keyword evidence="4 5" id="KW-0342">GTP-binding</keyword>
<organism evidence="7 8">
    <name type="scientific">Ancylostoma ceylanicum</name>
    <dbReference type="NCBI Taxonomy" id="53326"/>
    <lineage>
        <taxon>Eukaryota</taxon>
        <taxon>Metazoa</taxon>
        <taxon>Ecdysozoa</taxon>
        <taxon>Nematoda</taxon>
        <taxon>Chromadorea</taxon>
        <taxon>Rhabditida</taxon>
        <taxon>Rhabditina</taxon>
        <taxon>Rhabditomorpha</taxon>
        <taxon>Strongyloidea</taxon>
        <taxon>Ancylostomatidae</taxon>
        <taxon>Ancylostomatinae</taxon>
        <taxon>Ancylostoma</taxon>
    </lineage>
</organism>
<evidence type="ECO:0000256" key="3">
    <source>
        <dbReference type="ARBA" id="ARBA00022801"/>
    </source>
</evidence>
<comment type="function">
    <text evidence="5">Small GTPase required for proper localization of RNA polymerase II and III (RNAPII and RNAPIII). May act at an RNAP assembly step prior to nuclear import.</text>
</comment>
<dbReference type="PANTHER" id="PTHR21231:SF3">
    <property type="entry name" value="GPN-LOOP GTPASE 2"/>
    <property type="match status" value="1"/>
</dbReference>
<evidence type="ECO:0000256" key="4">
    <source>
        <dbReference type="ARBA" id="ARBA00023134"/>
    </source>
</evidence>
<dbReference type="InterPro" id="IPR004130">
    <property type="entry name" value="Gpn"/>
</dbReference>
<dbReference type="InterPro" id="IPR027417">
    <property type="entry name" value="P-loop_NTPase"/>
</dbReference>
<dbReference type="GO" id="GO:0005525">
    <property type="term" value="F:GTP binding"/>
    <property type="evidence" value="ECO:0007669"/>
    <property type="project" value="UniProtKB-KW"/>
</dbReference>
<evidence type="ECO:0000256" key="2">
    <source>
        <dbReference type="ARBA" id="ARBA00022741"/>
    </source>
</evidence>
<dbReference type="GO" id="GO:0003924">
    <property type="term" value="F:GTPase activity"/>
    <property type="evidence" value="ECO:0007669"/>
    <property type="project" value="TreeGrafter"/>
</dbReference>
<protein>
    <recommendedName>
        <fullName evidence="5">GPN-loop GTPase 2</fullName>
    </recommendedName>
</protein>